<evidence type="ECO:0000313" key="2">
    <source>
        <dbReference type="Proteomes" id="UP000272412"/>
    </source>
</evidence>
<keyword evidence="2" id="KW-1185">Reference proteome</keyword>
<sequence length="61" mass="7251">MQIEFHISCPDLCTDCNRTSIFTEEAPADWNTLTPEEKDDWARDIFFGNFQWNYVESNTKE</sequence>
<dbReference type="AlphaFoldDB" id="A0A3N4NGA6"/>
<protein>
    <submittedName>
        <fullName evidence="1">Uncharacterized protein</fullName>
    </submittedName>
</protein>
<comment type="caution">
    <text evidence="1">The sequence shown here is derived from an EMBL/GenBank/DDBJ whole genome shotgun (WGS) entry which is preliminary data.</text>
</comment>
<dbReference type="RefSeq" id="WP_123803662.1">
    <property type="nucleotide sequence ID" value="NZ_RPFL01000002.1"/>
</dbReference>
<organism evidence="1 2">
    <name type="scientific">Neisseria weixii</name>
    <dbReference type="NCBI Taxonomy" id="1853276"/>
    <lineage>
        <taxon>Bacteria</taxon>
        <taxon>Pseudomonadati</taxon>
        <taxon>Pseudomonadota</taxon>
        <taxon>Betaproteobacteria</taxon>
        <taxon>Neisseriales</taxon>
        <taxon>Neisseriaceae</taxon>
        <taxon>Neisseria</taxon>
    </lineage>
</organism>
<accession>A0A3N4NGA6</accession>
<evidence type="ECO:0000313" key="1">
    <source>
        <dbReference type="EMBL" id="RPD90489.1"/>
    </source>
</evidence>
<dbReference type="EMBL" id="RPFL01000002">
    <property type="protein sequence ID" value="RPD90489.1"/>
    <property type="molecule type" value="Genomic_DNA"/>
</dbReference>
<proteinExistence type="predicted"/>
<name>A0A3N4NGA6_9NEIS</name>
<gene>
    <name evidence="1" type="ORF">EGK74_01700</name>
</gene>
<reference evidence="1 2" key="1">
    <citation type="submission" date="2018-11" db="EMBL/GenBank/DDBJ databases">
        <title>Neisseria weixii sp. nov. isolated from the rectal contents of plateau pika (Ochotona cruzoniae).</title>
        <authorList>
            <person name="Zhang G."/>
        </authorList>
    </citation>
    <scope>NUCLEOTIDE SEQUENCE [LARGE SCALE GENOMIC DNA]</scope>
    <source>
        <strain evidence="1 2">10009</strain>
    </source>
</reference>
<dbReference type="Proteomes" id="UP000272412">
    <property type="component" value="Unassembled WGS sequence"/>
</dbReference>